<dbReference type="InterPro" id="IPR011009">
    <property type="entry name" value="Kinase-like_dom_sf"/>
</dbReference>
<keyword evidence="3" id="KW-0723">Serine/threonine-protein kinase</keyword>
<comment type="similarity">
    <text evidence="1">Belongs to the protein kinase superfamily. RIO-type Ser/Thr kinase family.</text>
</comment>
<feature type="domain" description="RIO kinase" evidence="13">
    <location>
        <begin position="97"/>
        <end position="341"/>
    </location>
</feature>
<dbReference type="InterPro" id="IPR000687">
    <property type="entry name" value="RIO_kinase"/>
</dbReference>
<dbReference type="Proteomes" id="UP001597145">
    <property type="component" value="Unassembled WGS sequence"/>
</dbReference>
<evidence type="ECO:0000256" key="11">
    <source>
        <dbReference type="ARBA" id="ARBA00048679"/>
    </source>
</evidence>
<protein>
    <recommendedName>
        <fullName evidence="2">non-specific serine/threonine protein kinase</fullName>
        <ecNumber evidence="2">2.7.11.1</ecNumber>
    </recommendedName>
</protein>
<keyword evidence="8" id="KW-0067">ATP-binding</keyword>
<dbReference type="PANTHER" id="PTHR45723">
    <property type="entry name" value="SERINE/THREONINE-PROTEIN KINASE RIO1"/>
    <property type="match status" value="1"/>
</dbReference>
<proteinExistence type="inferred from homology"/>
<dbReference type="EMBL" id="JBHUCP010000023">
    <property type="protein sequence ID" value="MFD1533009.1"/>
    <property type="molecule type" value="Genomic_DNA"/>
</dbReference>
<dbReference type="SMART" id="SM00090">
    <property type="entry name" value="RIO"/>
    <property type="match status" value="1"/>
</dbReference>
<reference evidence="15" key="1">
    <citation type="journal article" date="2019" name="Int. J. Syst. Evol. Microbiol.">
        <title>The Global Catalogue of Microorganisms (GCM) 10K type strain sequencing project: providing services to taxonomists for standard genome sequencing and annotation.</title>
        <authorList>
            <consortium name="The Broad Institute Genomics Platform"/>
            <consortium name="The Broad Institute Genome Sequencing Center for Infectious Disease"/>
            <person name="Wu L."/>
            <person name="Ma J."/>
        </authorList>
    </citation>
    <scope>NUCLEOTIDE SEQUENCE [LARGE SCALE GENOMIC DNA]</scope>
    <source>
        <strain evidence="15">JCM 12165</strain>
    </source>
</reference>
<dbReference type="Pfam" id="PF01163">
    <property type="entry name" value="RIO1"/>
    <property type="match status" value="1"/>
</dbReference>
<evidence type="ECO:0000256" key="10">
    <source>
        <dbReference type="ARBA" id="ARBA00047899"/>
    </source>
</evidence>
<accession>A0ABW4FSL6</accession>
<evidence type="ECO:0000256" key="12">
    <source>
        <dbReference type="SAM" id="MobiDB-lite"/>
    </source>
</evidence>
<name>A0ABW4FSL6_9PSEU</name>
<feature type="region of interest" description="Disordered" evidence="12">
    <location>
        <begin position="1"/>
        <end position="106"/>
    </location>
</feature>
<dbReference type="RefSeq" id="WP_343983125.1">
    <property type="nucleotide sequence ID" value="NZ_BAAAJG010000016.1"/>
</dbReference>
<keyword evidence="6" id="KW-0547">Nucleotide-binding</keyword>
<sequence>MSIAVLDVARPVRTPPRADTCRGAPLPGDPALRDPESYQDSFPEPTRPGRRRRRFDDDGPARRRGARPDPDGLAELDERADTDPDGPPSGDRWSTWDGAEHGPRPRPAWVVTEHAAVDTELGVIKTGKEADVHLIERGVPGTGRRTLMAAKRYRTAEHRMFHRDAGYLEGRRVRRSREMRAMANRTAFGRDILSGQWASAEFAALSRLWSDGVAVPYPVQASGTELLLEFVGTDDGQAAPRLAQLRPGQAELCDLWHQLVDALLGLARHGLTHGDLSAYNLLVHDGQLVLIDLPQVVDVIGNPQGPEFLARDVRRIGDWFTSHGLPPEVGGPETLLGELRGELGMPREAGASEP</sequence>
<dbReference type="SUPFAM" id="SSF56112">
    <property type="entry name" value="Protein kinase-like (PK-like)"/>
    <property type="match status" value="1"/>
</dbReference>
<evidence type="ECO:0000313" key="15">
    <source>
        <dbReference type="Proteomes" id="UP001597145"/>
    </source>
</evidence>
<keyword evidence="15" id="KW-1185">Reference proteome</keyword>
<gene>
    <name evidence="14" type="ORF">ACFSCY_26645</name>
</gene>
<comment type="catalytic activity">
    <reaction evidence="11">
        <text>L-seryl-[protein] + ATP = O-phospho-L-seryl-[protein] + ADP + H(+)</text>
        <dbReference type="Rhea" id="RHEA:17989"/>
        <dbReference type="Rhea" id="RHEA-COMP:9863"/>
        <dbReference type="Rhea" id="RHEA-COMP:11604"/>
        <dbReference type="ChEBI" id="CHEBI:15378"/>
        <dbReference type="ChEBI" id="CHEBI:29999"/>
        <dbReference type="ChEBI" id="CHEBI:30616"/>
        <dbReference type="ChEBI" id="CHEBI:83421"/>
        <dbReference type="ChEBI" id="CHEBI:456216"/>
        <dbReference type="EC" id="2.7.11.1"/>
    </reaction>
</comment>
<dbReference type="EC" id="2.7.11.1" evidence="2"/>
<keyword evidence="4" id="KW-0808">Transferase</keyword>
<comment type="caution">
    <text evidence="14">The sequence shown here is derived from an EMBL/GenBank/DDBJ whole genome shotgun (WGS) entry which is preliminary data.</text>
</comment>
<evidence type="ECO:0000256" key="2">
    <source>
        <dbReference type="ARBA" id="ARBA00012513"/>
    </source>
</evidence>
<keyword evidence="9" id="KW-0460">Magnesium</keyword>
<evidence type="ECO:0000313" key="14">
    <source>
        <dbReference type="EMBL" id="MFD1533009.1"/>
    </source>
</evidence>
<keyword evidence="7 14" id="KW-0418">Kinase</keyword>
<evidence type="ECO:0000256" key="5">
    <source>
        <dbReference type="ARBA" id="ARBA00022723"/>
    </source>
</evidence>
<dbReference type="Gene3D" id="3.30.200.20">
    <property type="entry name" value="Phosphorylase Kinase, domain 1"/>
    <property type="match status" value="1"/>
</dbReference>
<evidence type="ECO:0000256" key="4">
    <source>
        <dbReference type="ARBA" id="ARBA00022679"/>
    </source>
</evidence>
<evidence type="ECO:0000259" key="13">
    <source>
        <dbReference type="SMART" id="SM00090"/>
    </source>
</evidence>
<keyword evidence="5" id="KW-0479">Metal-binding</keyword>
<dbReference type="InterPro" id="IPR051272">
    <property type="entry name" value="RIO-type_Ser/Thr_kinase"/>
</dbReference>
<evidence type="ECO:0000256" key="3">
    <source>
        <dbReference type="ARBA" id="ARBA00022527"/>
    </source>
</evidence>
<evidence type="ECO:0000256" key="8">
    <source>
        <dbReference type="ARBA" id="ARBA00022840"/>
    </source>
</evidence>
<evidence type="ECO:0000256" key="7">
    <source>
        <dbReference type="ARBA" id="ARBA00022777"/>
    </source>
</evidence>
<feature type="compositionally biased region" description="Basic and acidic residues" evidence="12">
    <location>
        <begin position="54"/>
        <end position="82"/>
    </location>
</feature>
<evidence type="ECO:0000256" key="9">
    <source>
        <dbReference type="ARBA" id="ARBA00022842"/>
    </source>
</evidence>
<dbReference type="InterPro" id="IPR008266">
    <property type="entry name" value="Tyr_kinase_AS"/>
</dbReference>
<dbReference type="PROSITE" id="PS00109">
    <property type="entry name" value="PROTEIN_KINASE_TYR"/>
    <property type="match status" value="1"/>
</dbReference>
<dbReference type="InterPro" id="IPR018934">
    <property type="entry name" value="RIO_dom"/>
</dbReference>
<evidence type="ECO:0000256" key="6">
    <source>
        <dbReference type="ARBA" id="ARBA00022741"/>
    </source>
</evidence>
<dbReference type="GO" id="GO:0016301">
    <property type="term" value="F:kinase activity"/>
    <property type="evidence" value="ECO:0007669"/>
    <property type="project" value="UniProtKB-KW"/>
</dbReference>
<dbReference type="Gene3D" id="1.10.510.10">
    <property type="entry name" value="Transferase(Phosphotransferase) domain 1"/>
    <property type="match status" value="1"/>
</dbReference>
<organism evidence="14 15">
    <name type="scientific">Pseudonocardia aurantiaca</name>
    <dbReference type="NCBI Taxonomy" id="75290"/>
    <lineage>
        <taxon>Bacteria</taxon>
        <taxon>Bacillati</taxon>
        <taxon>Actinomycetota</taxon>
        <taxon>Actinomycetes</taxon>
        <taxon>Pseudonocardiales</taxon>
        <taxon>Pseudonocardiaceae</taxon>
        <taxon>Pseudonocardia</taxon>
    </lineage>
</organism>
<comment type="catalytic activity">
    <reaction evidence="10">
        <text>L-threonyl-[protein] + ATP = O-phospho-L-threonyl-[protein] + ADP + H(+)</text>
        <dbReference type="Rhea" id="RHEA:46608"/>
        <dbReference type="Rhea" id="RHEA-COMP:11060"/>
        <dbReference type="Rhea" id="RHEA-COMP:11605"/>
        <dbReference type="ChEBI" id="CHEBI:15378"/>
        <dbReference type="ChEBI" id="CHEBI:30013"/>
        <dbReference type="ChEBI" id="CHEBI:30616"/>
        <dbReference type="ChEBI" id="CHEBI:61977"/>
        <dbReference type="ChEBI" id="CHEBI:456216"/>
        <dbReference type="EC" id="2.7.11.1"/>
    </reaction>
</comment>
<evidence type="ECO:0000256" key="1">
    <source>
        <dbReference type="ARBA" id="ARBA00009196"/>
    </source>
</evidence>